<keyword evidence="2" id="KW-0732">Signal</keyword>
<name>A0A183JAE6_9BILA</name>
<dbReference type="Proteomes" id="UP000270296">
    <property type="component" value="Unassembled WGS sequence"/>
</dbReference>
<evidence type="ECO:0000256" key="2">
    <source>
        <dbReference type="SAM" id="SignalP"/>
    </source>
</evidence>
<dbReference type="EMBL" id="UZAM01019057">
    <property type="protein sequence ID" value="VDP52240.1"/>
    <property type="molecule type" value="Genomic_DNA"/>
</dbReference>
<protein>
    <submittedName>
        <fullName evidence="5">Secreted protein</fullName>
    </submittedName>
</protein>
<dbReference type="AlphaFoldDB" id="A0A183JAE6"/>
<organism evidence="5">
    <name type="scientific">Soboliphyme baturini</name>
    <dbReference type="NCBI Taxonomy" id="241478"/>
    <lineage>
        <taxon>Eukaryota</taxon>
        <taxon>Metazoa</taxon>
        <taxon>Ecdysozoa</taxon>
        <taxon>Nematoda</taxon>
        <taxon>Enoplea</taxon>
        <taxon>Dorylaimia</taxon>
        <taxon>Dioctophymatida</taxon>
        <taxon>Dioctophymatoidea</taxon>
        <taxon>Soboliphymatidae</taxon>
        <taxon>Soboliphyme</taxon>
    </lineage>
</organism>
<dbReference type="WBParaSite" id="SBAD_0001325701-mRNA-1">
    <property type="protein sequence ID" value="SBAD_0001325701-mRNA-1"/>
    <property type="gene ID" value="SBAD_0001325701"/>
</dbReference>
<feature type="signal peptide" evidence="2">
    <location>
        <begin position="1"/>
        <end position="25"/>
    </location>
</feature>
<evidence type="ECO:0000313" key="5">
    <source>
        <dbReference type="WBParaSite" id="SBAD_0001325701-mRNA-1"/>
    </source>
</evidence>
<gene>
    <name evidence="3" type="ORF">SBAD_LOCUS12844</name>
</gene>
<evidence type="ECO:0000313" key="3">
    <source>
        <dbReference type="EMBL" id="VDP52240.1"/>
    </source>
</evidence>
<evidence type="ECO:0000256" key="1">
    <source>
        <dbReference type="SAM" id="MobiDB-lite"/>
    </source>
</evidence>
<proteinExistence type="predicted"/>
<feature type="region of interest" description="Disordered" evidence="1">
    <location>
        <begin position="48"/>
        <end position="67"/>
    </location>
</feature>
<feature type="chain" id="PRO_5043140482" evidence="2">
    <location>
        <begin position="26"/>
        <end position="92"/>
    </location>
</feature>
<reference evidence="5" key="1">
    <citation type="submission" date="2016-06" db="UniProtKB">
        <authorList>
            <consortium name="WormBaseParasite"/>
        </authorList>
    </citation>
    <scope>IDENTIFICATION</scope>
</reference>
<reference evidence="3 4" key="2">
    <citation type="submission" date="2018-11" db="EMBL/GenBank/DDBJ databases">
        <authorList>
            <consortium name="Pathogen Informatics"/>
        </authorList>
    </citation>
    <scope>NUCLEOTIDE SEQUENCE [LARGE SCALE GENOMIC DNA]</scope>
</reference>
<keyword evidence="4" id="KW-1185">Reference proteome</keyword>
<evidence type="ECO:0000313" key="4">
    <source>
        <dbReference type="Proteomes" id="UP000270296"/>
    </source>
</evidence>
<sequence length="92" mass="10279">MDVCGGGQVVRLLLVAACSARFVGAYDGYWPDHEYVYEGSGEGVKHHYPYDTRTPGLRGKTKEKSSVNADRLPVMNREELILYPHAVVKKKP</sequence>
<accession>A0A183JAE6</accession>